<dbReference type="PIRSF" id="PIRSF031715">
    <property type="entry name" value="Cob_chel_CobT"/>
    <property type="match status" value="1"/>
</dbReference>
<dbReference type="SUPFAM" id="SSF53300">
    <property type="entry name" value="vWA-like"/>
    <property type="match status" value="1"/>
</dbReference>
<dbReference type="PANTHER" id="PTHR41248">
    <property type="entry name" value="NORD PROTEIN"/>
    <property type="match status" value="1"/>
</dbReference>
<dbReference type="Pfam" id="PF11775">
    <property type="entry name" value="CobT_C"/>
    <property type="match status" value="1"/>
</dbReference>
<dbReference type="Gene3D" id="3.40.50.410">
    <property type="entry name" value="von Willebrand factor, type A domain"/>
    <property type="match status" value="1"/>
</dbReference>
<dbReference type="InterPro" id="IPR025861">
    <property type="entry name" value="CobT_VWA_dom"/>
</dbReference>
<protein>
    <submittedName>
        <fullName evidence="3">Cobaltochelatase subunit CobT</fullName>
    </submittedName>
</protein>
<organism evidence="3 4">
    <name type="scientific">Steroidobacter agaridevorans</name>
    <dbReference type="NCBI Taxonomy" id="2695856"/>
    <lineage>
        <taxon>Bacteria</taxon>
        <taxon>Pseudomonadati</taxon>
        <taxon>Pseudomonadota</taxon>
        <taxon>Gammaproteobacteria</taxon>
        <taxon>Steroidobacterales</taxon>
        <taxon>Steroidobacteraceae</taxon>
        <taxon>Steroidobacter</taxon>
    </lineage>
</organism>
<gene>
    <name evidence="3" type="primary">cobT_2</name>
    <name evidence="3" type="ORF">GCM10011487_43250</name>
</gene>
<evidence type="ECO:0000256" key="1">
    <source>
        <dbReference type="SAM" id="MobiDB-lite"/>
    </source>
</evidence>
<proteinExistence type="predicted"/>
<feature type="region of interest" description="Disordered" evidence="1">
    <location>
        <begin position="200"/>
        <end position="234"/>
    </location>
</feature>
<dbReference type="AlphaFoldDB" id="A0A829YFU8"/>
<keyword evidence="4" id="KW-1185">Reference proteome</keyword>
<feature type="compositionally biased region" description="Low complexity" evidence="1">
    <location>
        <begin position="209"/>
        <end position="219"/>
    </location>
</feature>
<dbReference type="PANTHER" id="PTHR41248:SF1">
    <property type="entry name" value="NORD PROTEIN"/>
    <property type="match status" value="1"/>
</dbReference>
<dbReference type="RefSeq" id="WP_161813977.1">
    <property type="nucleotide sequence ID" value="NZ_BLJN01000004.1"/>
</dbReference>
<dbReference type="GO" id="GO:0009236">
    <property type="term" value="P:cobalamin biosynthetic process"/>
    <property type="evidence" value="ECO:0007669"/>
    <property type="project" value="InterPro"/>
</dbReference>
<accession>A0A829YFU8</accession>
<evidence type="ECO:0000259" key="2">
    <source>
        <dbReference type="SMART" id="SM00327"/>
    </source>
</evidence>
<sequence length="588" mass="65002">MIASVAALDSRTDVGEEERLGRLKQASLTTLKAISDAADPPGAAALIGAIRQLPNDSSMLAIWRGRVDAHAFRLRFSDPALHTELRPAGAAAPLFDALEQCRVEALGMRLFPGARANLAALYRAQSTMIEAAKNGGARRSAASESTQQSLIVAVRSYFDRRSETQSHDEMSLSLPLSRLAALLHDQQAFGIEAARFAEEMARGERSEAEAAAAEPSGRSNPGEEAQRPELTESTVVQAEALHVDILRRISNEPRGRIVPRTTGSEAGEAGYRVFTREFDAVVDASSLIDDAKRRELTHRFEDLSAASRGNITRWAHRLQRYLLSRQRRSWTFDCEEGLLDAGRLARVVCDPLLPLLFKQETDTDWPETAVTILIDNSGSMRGLPIVIASVCAEQLGAVLERCGVTTEILGFTTQRWRGGRSRERWIAERRPPNPGRLTDLNHIIYKSADVQWRHARRNLIAMLDESLLKENVDGEALLWAHQRLRRRPERRKILMVISDGAPLDDATLSANDFGYLDRHLRSVIESLETDGDIELLAIGIGHDVGSYYANAFTVTEPQELGEAMVRQLVARLKGGGKSRQRTVRGSSL</sequence>
<feature type="domain" description="VWFA" evidence="2">
    <location>
        <begin position="367"/>
        <end position="573"/>
    </location>
</feature>
<evidence type="ECO:0000313" key="3">
    <source>
        <dbReference type="EMBL" id="GFE82325.1"/>
    </source>
</evidence>
<dbReference type="InterPro" id="IPR002035">
    <property type="entry name" value="VWF_A"/>
</dbReference>
<dbReference type="InterPro" id="IPR036465">
    <property type="entry name" value="vWFA_dom_sf"/>
</dbReference>
<comment type="caution">
    <text evidence="3">The sequence shown here is derived from an EMBL/GenBank/DDBJ whole genome shotgun (WGS) entry which is preliminary data.</text>
</comment>
<name>A0A829YFU8_9GAMM</name>
<dbReference type="SMART" id="SM00327">
    <property type="entry name" value="VWA"/>
    <property type="match status" value="1"/>
</dbReference>
<dbReference type="InterPro" id="IPR006538">
    <property type="entry name" value="CobT"/>
</dbReference>
<dbReference type="Pfam" id="PF06213">
    <property type="entry name" value="CobT"/>
    <property type="match status" value="1"/>
</dbReference>
<reference evidence="4" key="1">
    <citation type="submission" date="2020-01" db="EMBL/GenBank/DDBJ databases">
        <title>'Steroidobacter agaridevorans' sp. nov., agar-degrading bacteria isolated from rhizosphere soils.</title>
        <authorList>
            <person name="Ikenaga M."/>
            <person name="Kataoka M."/>
            <person name="Murouchi A."/>
            <person name="Katsuragi S."/>
            <person name="Sakai M."/>
        </authorList>
    </citation>
    <scope>NUCLEOTIDE SEQUENCE [LARGE SCALE GENOMIC DNA]</scope>
    <source>
        <strain evidence="4">YU21-B</strain>
    </source>
</reference>
<evidence type="ECO:0000313" key="4">
    <source>
        <dbReference type="Proteomes" id="UP000445000"/>
    </source>
</evidence>
<dbReference type="InterPro" id="IPR051928">
    <property type="entry name" value="NorD/CobT"/>
</dbReference>
<dbReference type="Proteomes" id="UP000445000">
    <property type="component" value="Unassembled WGS sequence"/>
</dbReference>
<dbReference type="EMBL" id="BLJN01000004">
    <property type="protein sequence ID" value="GFE82325.1"/>
    <property type="molecule type" value="Genomic_DNA"/>
</dbReference>